<comment type="caution">
    <text evidence="1">The sequence shown here is derived from an EMBL/GenBank/DDBJ whole genome shotgun (WGS) entry which is preliminary data.</text>
</comment>
<feature type="non-terminal residue" evidence="1">
    <location>
        <position position="1"/>
    </location>
</feature>
<evidence type="ECO:0000313" key="2">
    <source>
        <dbReference type="Proteomes" id="UP000824220"/>
    </source>
</evidence>
<dbReference type="Proteomes" id="UP000824220">
    <property type="component" value="Unassembled WGS sequence"/>
</dbReference>
<name>A0A9D2H5Q1_9MICO</name>
<organism evidence="1 2">
    <name type="scientific">Candidatus Microbacterium stercoravium</name>
    <dbReference type="NCBI Taxonomy" id="2838697"/>
    <lineage>
        <taxon>Bacteria</taxon>
        <taxon>Bacillati</taxon>
        <taxon>Actinomycetota</taxon>
        <taxon>Actinomycetes</taxon>
        <taxon>Micrococcales</taxon>
        <taxon>Microbacteriaceae</taxon>
        <taxon>Microbacterium</taxon>
    </lineage>
</organism>
<dbReference type="AlphaFoldDB" id="A0A9D2H5Q1"/>
<reference evidence="1" key="1">
    <citation type="journal article" date="2021" name="PeerJ">
        <title>Extensive microbial diversity within the chicken gut microbiome revealed by metagenomics and culture.</title>
        <authorList>
            <person name="Gilroy R."/>
            <person name="Ravi A."/>
            <person name="Getino M."/>
            <person name="Pursley I."/>
            <person name="Horton D.L."/>
            <person name="Alikhan N.F."/>
            <person name="Baker D."/>
            <person name="Gharbi K."/>
            <person name="Hall N."/>
            <person name="Watson M."/>
            <person name="Adriaenssens E.M."/>
            <person name="Foster-Nyarko E."/>
            <person name="Jarju S."/>
            <person name="Secka A."/>
            <person name="Antonio M."/>
            <person name="Oren A."/>
            <person name="Chaudhuri R.R."/>
            <person name="La Ragione R."/>
            <person name="Hildebrand F."/>
            <person name="Pallen M.J."/>
        </authorList>
    </citation>
    <scope>NUCLEOTIDE SEQUENCE</scope>
    <source>
        <strain evidence="1">ChiHjej8B7-3636</strain>
    </source>
</reference>
<proteinExistence type="predicted"/>
<gene>
    <name evidence="1" type="ORF">H9800_06120</name>
</gene>
<protein>
    <submittedName>
        <fullName evidence="1">Uncharacterized protein</fullName>
    </submittedName>
</protein>
<reference evidence="1" key="2">
    <citation type="submission" date="2021-04" db="EMBL/GenBank/DDBJ databases">
        <authorList>
            <person name="Gilroy R."/>
        </authorList>
    </citation>
    <scope>NUCLEOTIDE SEQUENCE</scope>
    <source>
        <strain evidence="1">ChiHjej8B7-3636</strain>
    </source>
</reference>
<accession>A0A9D2H5Q1</accession>
<dbReference type="EMBL" id="DXAM01000086">
    <property type="protein sequence ID" value="HJA04422.1"/>
    <property type="molecule type" value="Genomic_DNA"/>
</dbReference>
<evidence type="ECO:0000313" key="1">
    <source>
        <dbReference type="EMBL" id="HJA04422.1"/>
    </source>
</evidence>
<sequence length="66" mass="6973">DFVPQAGTNDLGRQAVLVNFESDPATTHTVEVTFSAPADQKYGPLDVRTTPMIKDVPVTPTTPGCG</sequence>